<comment type="caution">
    <text evidence="6">The sequence shown here is derived from an EMBL/GenBank/DDBJ whole genome shotgun (WGS) entry which is preliminary data.</text>
</comment>
<dbReference type="EC" id="4.6.1.2" evidence="1"/>
<evidence type="ECO:0000313" key="7">
    <source>
        <dbReference type="Proteomes" id="UP001208570"/>
    </source>
</evidence>
<feature type="domain" description="Protein kinase" evidence="5">
    <location>
        <begin position="1"/>
        <end position="98"/>
    </location>
</feature>
<dbReference type="SUPFAM" id="SSF56112">
    <property type="entry name" value="Protein kinase-like (PK-like)"/>
    <property type="match status" value="1"/>
</dbReference>
<dbReference type="Gene3D" id="1.10.510.10">
    <property type="entry name" value="Transferase(Phosphotransferase) domain 1"/>
    <property type="match status" value="1"/>
</dbReference>
<evidence type="ECO:0000259" key="5">
    <source>
        <dbReference type="PROSITE" id="PS50011"/>
    </source>
</evidence>
<dbReference type="Pfam" id="PF07714">
    <property type="entry name" value="PK_Tyr_Ser-Thr"/>
    <property type="match status" value="1"/>
</dbReference>
<dbReference type="InterPro" id="IPR001245">
    <property type="entry name" value="Ser-Thr/Tyr_kinase_cat_dom"/>
</dbReference>
<keyword evidence="3" id="KW-0456">Lyase</keyword>
<reference evidence="6" key="1">
    <citation type="journal article" date="2023" name="Mol. Biol. Evol.">
        <title>Third-Generation Sequencing Reveals the Adaptive Role of the Epigenome in Three Deep-Sea Polychaetes.</title>
        <authorList>
            <person name="Perez M."/>
            <person name="Aroh O."/>
            <person name="Sun Y."/>
            <person name="Lan Y."/>
            <person name="Juniper S.K."/>
            <person name="Young C.R."/>
            <person name="Angers B."/>
            <person name="Qian P.Y."/>
        </authorList>
    </citation>
    <scope>NUCLEOTIDE SEQUENCE</scope>
    <source>
        <strain evidence="6">P08H-3</strain>
    </source>
</reference>
<evidence type="ECO:0000256" key="1">
    <source>
        <dbReference type="ARBA" id="ARBA00012202"/>
    </source>
</evidence>
<evidence type="ECO:0000313" key="6">
    <source>
        <dbReference type="EMBL" id="KAK2141945.1"/>
    </source>
</evidence>
<dbReference type="Proteomes" id="UP001208570">
    <property type="component" value="Unassembled WGS sequence"/>
</dbReference>
<protein>
    <recommendedName>
        <fullName evidence="1">guanylate cyclase</fullName>
        <ecNumber evidence="1">4.6.1.2</ecNumber>
    </recommendedName>
</protein>
<dbReference type="GO" id="GO:0001653">
    <property type="term" value="F:peptide receptor activity"/>
    <property type="evidence" value="ECO:0007669"/>
    <property type="project" value="TreeGrafter"/>
</dbReference>
<dbReference type="Gene3D" id="3.30.200.20">
    <property type="entry name" value="Phosphorylase Kinase, domain 1"/>
    <property type="match status" value="1"/>
</dbReference>
<evidence type="ECO:0000256" key="4">
    <source>
        <dbReference type="ARBA" id="ARBA00023293"/>
    </source>
</evidence>
<dbReference type="GO" id="GO:0004672">
    <property type="term" value="F:protein kinase activity"/>
    <property type="evidence" value="ECO:0007669"/>
    <property type="project" value="InterPro"/>
</dbReference>
<evidence type="ECO:0000256" key="3">
    <source>
        <dbReference type="ARBA" id="ARBA00023239"/>
    </source>
</evidence>
<gene>
    <name evidence="6" type="ORF">LSH36_1012g00006</name>
</gene>
<dbReference type="InterPro" id="IPR050401">
    <property type="entry name" value="Cyclic_nucleotide_synthase"/>
</dbReference>
<dbReference type="InterPro" id="IPR011009">
    <property type="entry name" value="Kinase-like_dom_sf"/>
</dbReference>
<dbReference type="GO" id="GO:0004383">
    <property type="term" value="F:guanylate cyclase activity"/>
    <property type="evidence" value="ECO:0007669"/>
    <property type="project" value="UniProtKB-EC"/>
</dbReference>
<keyword evidence="4" id="KW-0141">cGMP biosynthesis</keyword>
<dbReference type="PROSITE" id="PS50011">
    <property type="entry name" value="PROTEIN_KINASE_DOM"/>
    <property type="match status" value="1"/>
</dbReference>
<dbReference type="AlphaFoldDB" id="A0AAD9IX67"/>
<dbReference type="InterPro" id="IPR000719">
    <property type="entry name" value="Prot_kinase_dom"/>
</dbReference>
<dbReference type="PANTHER" id="PTHR11920">
    <property type="entry name" value="GUANYLYL CYCLASE"/>
    <property type="match status" value="1"/>
</dbReference>
<name>A0AAD9IX67_9ANNE</name>
<dbReference type="GO" id="GO:0005524">
    <property type="term" value="F:ATP binding"/>
    <property type="evidence" value="ECO:0007669"/>
    <property type="project" value="InterPro"/>
</dbReference>
<dbReference type="GO" id="GO:0004016">
    <property type="term" value="F:adenylate cyclase activity"/>
    <property type="evidence" value="ECO:0007669"/>
    <property type="project" value="TreeGrafter"/>
</dbReference>
<evidence type="ECO:0000256" key="2">
    <source>
        <dbReference type="ARBA" id="ARBA00022741"/>
    </source>
</evidence>
<sequence length="98" mass="11160">ARELHHENINPFIGLCIDQPHTCIVTSYAARGSLEGMEYLHSSPVGSHGRLKSSNCVVDNRWVCKVTDFGLDQLRSKERWADEHRRYSGNQLPVSRPQ</sequence>
<dbReference type="GO" id="GO:0005886">
    <property type="term" value="C:plasma membrane"/>
    <property type="evidence" value="ECO:0007669"/>
    <property type="project" value="TreeGrafter"/>
</dbReference>
<keyword evidence="2" id="KW-0547">Nucleotide-binding</keyword>
<dbReference type="PANTHER" id="PTHR11920:SF335">
    <property type="entry name" value="GUANYLATE CYCLASE"/>
    <property type="match status" value="1"/>
</dbReference>
<dbReference type="EMBL" id="JAODUP010001012">
    <property type="protein sequence ID" value="KAK2141945.1"/>
    <property type="molecule type" value="Genomic_DNA"/>
</dbReference>
<proteinExistence type="predicted"/>
<accession>A0AAD9IX67</accession>
<dbReference type="GO" id="GO:0007168">
    <property type="term" value="P:receptor guanylyl cyclase signaling pathway"/>
    <property type="evidence" value="ECO:0007669"/>
    <property type="project" value="TreeGrafter"/>
</dbReference>
<keyword evidence="7" id="KW-1185">Reference proteome</keyword>
<organism evidence="6 7">
    <name type="scientific">Paralvinella palmiformis</name>
    <dbReference type="NCBI Taxonomy" id="53620"/>
    <lineage>
        <taxon>Eukaryota</taxon>
        <taxon>Metazoa</taxon>
        <taxon>Spiralia</taxon>
        <taxon>Lophotrochozoa</taxon>
        <taxon>Annelida</taxon>
        <taxon>Polychaeta</taxon>
        <taxon>Sedentaria</taxon>
        <taxon>Canalipalpata</taxon>
        <taxon>Terebellida</taxon>
        <taxon>Terebelliformia</taxon>
        <taxon>Alvinellidae</taxon>
        <taxon>Paralvinella</taxon>
    </lineage>
</organism>
<feature type="non-terminal residue" evidence="6">
    <location>
        <position position="98"/>
    </location>
</feature>